<feature type="compositionally biased region" description="Pro residues" evidence="1">
    <location>
        <begin position="36"/>
        <end position="46"/>
    </location>
</feature>
<sequence>MAAVFAQMWVLCLLSFLLGGLLTWLAIGPGRRRPAPPEPSAAPEPMDPVQAAQAPPSPLPGVPRHARRTPGTPSVAGPVPTNPALAGLDSVPPPRTGPSALGALDRLRHPGPEPDPRIPRQPGAHDRRPGRLFTPPDEPEPPPAGG</sequence>
<keyword evidence="2" id="KW-1133">Transmembrane helix</keyword>
<evidence type="ECO:0000313" key="3">
    <source>
        <dbReference type="EMBL" id="SDE83617.1"/>
    </source>
</evidence>
<keyword evidence="2" id="KW-0812">Transmembrane</keyword>
<feature type="region of interest" description="Disordered" evidence="1">
    <location>
        <begin position="31"/>
        <end position="146"/>
    </location>
</feature>
<accession>A0A1G7G684</accession>
<protein>
    <submittedName>
        <fullName evidence="3">Uncharacterized protein</fullName>
    </submittedName>
</protein>
<organism evidence="3 4">
    <name type="scientific">Pseudonocardia oroxyli</name>
    <dbReference type="NCBI Taxonomy" id="366584"/>
    <lineage>
        <taxon>Bacteria</taxon>
        <taxon>Bacillati</taxon>
        <taxon>Actinomycetota</taxon>
        <taxon>Actinomycetes</taxon>
        <taxon>Pseudonocardiales</taxon>
        <taxon>Pseudonocardiaceae</taxon>
        <taxon>Pseudonocardia</taxon>
    </lineage>
</organism>
<feature type="transmembrane region" description="Helical" evidence="2">
    <location>
        <begin position="6"/>
        <end position="27"/>
    </location>
</feature>
<gene>
    <name evidence="3" type="ORF">SAMN05216377_102230</name>
</gene>
<name>A0A1G7G684_PSEOR</name>
<dbReference type="EMBL" id="FNBE01000002">
    <property type="protein sequence ID" value="SDE83617.1"/>
    <property type="molecule type" value="Genomic_DNA"/>
</dbReference>
<reference evidence="3 4" key="1">
    <citation type="submission" date="2016-10" db="EMBL/GenBank/DDBJ databases">
        <authorList>
            <person name="de Groot N.N."/>
        </authorList>
    </citation>
    <scope>NUCLEOTIDE SEQUENCE [LARGE SCALE GENOMIC DNA]</scope>
    <source>
        <strain evidence="3 4">CGMCC 4.3143</strain>
    </source>
</reference>
<evidence type="ECO:0000256" key="1">
    <source>
        <dbReference type="SAM" id="MobiDB-lite"/>
    </source>
</evidence>
<evidence type="ECO:0000256" key="2">
    <source>
        <dbReference type="SAM" id="Phobius"/>
    </source>
</evidence>
<feature type="compositionally biased region" description="Basic and acidic residues" evidence="1">
    <location>
        <begin position="105"/>
        <end position="129"/>
    </location>
</feature>
<proteinExistence type="predicted"/>
<dbReference type="Proteomes" id="UP000198967">
    <property type="component" value="Unassembled WGS sequence"/>
</dbReference>
<dbReference type="RefSeq" id="WP_093076684.1">
    <property type="nucleotide sequence ID" value="NZ_FNBE01000002.1"/>
</dbReference>
<keyword evidence="4" id="KW-1185">Reference proteome</keyword>
<dbReference type="STRING" id="366584.SAMN05216377_102230"/>
<evidence type="ECO:0000313" key="4">
    <source>
        <dbReference type="Proteomes" id="UP000198967"/>
    </source>
</evidence>
<dbReference type="AlphaFoldDB" id="A0A1G7G684"/>
<keyword evidence="2" id="KW-0472">Membrane</keyword>